<dbReference type="RefSeq" id="WP_013599500.1">
    <property type="nucleotide sequence ID" value="NZ_RBNH01000018.1"/>
</dbReference>
<dbReference type="InterPro" id="IPR006015">
    <property type="entry name" value="Universal_stress_UspA"/>
</dbReference>
<comment type="similarity">
    <text evidence="1">Belongs to the universal stress protein A family.</text>
</comment>
<dbReference type="InterPro" id="IPR014729">
    <property type="entry name" value="Rossmann-like_a/b/a_fold"/>
</dbReference>
<proteinExistence type="inferred from homology"/>
<reference evidence="3 4" key="1">
    <citation type="submission" date="2018-10" db="EMBL/GenBank/DDBJ databases">
        <title>Genome-guide identification and characterization of bacteria that degrade polycyclic aromatic hydrocarbons and resist hexavalent chromium simultaneously.</title>
        <authorList>
            <person name="Feng H."/>
        </authorList>
    </citation>
    <scope>NUCLEOTIDE SEQUENCE [LARGE SCALE GENOMIC DNA]</scope>
    <source>
        <strain evidence="3 4">J015</strain>
    </source>
</reference>
<name>A0A3B0FMR1_PSEPS</name>
<dbReference type="SUPFAM" id="SSF52402">
    <property type="entry name" value="Adenine nucleotide alpha hydrolases-like"/>
    <property type="match status" value="1"/>
</dbReference>
<comment type="caution">
    <text evidence="3">The sequence shown here is derived from an EMBL/GenBank/DDBJ whole genome shotgun (WGS) entry which is preliminary data.</text>
</comment>
<evidence type="ECO:0000313" key="3">
    <source>
        <dbReference type="EMBL" id="RKO21180.1"/>
    </source>
</evidence>
<dbReference type="Pfam" id="PF00582">
    <property type="entry name" value="Usp"/>
    <property type="match status" value="1"/>
</dbReference>
<feature type="domain" description="UspA" evidence="2">
    <location>
        <begin position="3"/>
        <end position="128"/>
    </location>
</feature>
<dbReference type="OMA" id="QILMQAD"/>
<organism evidence="3 4">
    <name type="scientific">Pseudarthrobacter phenanthrenivorans</name>
    <name type="common">Arthrobacter phenanthrenivorans</name>
    <dbReference type="NCBI Taxonomy" id="361575"/>
    <lineage>
        <taxon>Bacteria</taxon>
        <taxon>Bacillati</taxon>
        <taxon>Actinomycetota</taxon>
        <taxon>Actinomycetes</taxon>
        <taxon>Micrococcales</taxon>
        <taxon>Micrococcaceae</taxon>
        <taxon>Pseudarthrobacter</taxon>
    </lineage>
</organism>
<reference evidence="4" key="2">
    <citation type="submission" date="2018-10" db="EMBL/GenBank/DDBJ databases">
        <authorList>
            <person name="Wang Y."/>
            <person name="Wang J."/>
            <person name="Yang X."/>
            <person name="Wang Z."/>
            <person name="Huang Y."/>
        </authorList>
    </citation>
    <scope>NUCLEOTIDE SEQUENCE [LARGE SCALE GENOMIC DNA]</scope>
    <source>
        <strain evidence="4">J015</strain>
    </source>
</reference>
<accession>A0A3B0FMR1</accession>
<dbReference type="AlphaFoldDB" id="A0A3B0FMR1"/>
<protein>
    <submittedName>
        <fullName evidence="3">Universal stress protein</fullName>
    </submittedName>
</protein>
<dbReference type="PANTHER" id="PTHR46268:SF6">
    <property type="entry name" value="UNIVERSAL STRESS PROTEIN UP12"/>
    <property type="match status" value="1"/>
</dbReference>
<dbReference type="CDD" id="cd00293">
    <property type="entry name" value="USP-like"/>
    <property type="match status" value="1"/>
</dbReference>
<dbReference type="Gene3D" id="3.40.50.620">
    <property type="entry name" value="HUPs"/>
    <property type="match status" value="1"/>
</dbReference>
<evidence type="ECO:0000259" key="2">
    <source>
        <dbReference type="Pfam" id="PF00582"/>
    </source>
</evidence>
<dbReference type="PRINTS" id="PR01438">
    <property type="entry name" value="UNVRSLSTRESS"/>
</dbReference>
<evidence type="ECO:0000313" key="4">
    <source>
        <dbReference type="Proteomes" id="UP000273159"/>
    </source>
</evidence>
<dbReference type="Proteomes" id="UP000273159">
    <property type="component" value="Unassembled WGS sequence"/>
</dbReference>
<dbReference type="InterPro" id="IPR006016">
    <property type="entry name" value="UspA"/>
</dbReference>
<dbReference type="PANTHER" id="PTHR46268">
    <property type="entry name" value="STRESS RESPONSE PROTEIN NHAX"/>
    <property type="match status" value="1"/>
</dbReference>
<gene>
    <name evidence="3" type="ORF">D7Z96_16995</name>
</gene>
<dbReference type="EMBL" id="RBNH01000018">
    <property type="protein sequence ID" value="RKO21180.1"/>
    <property type="molecule type" value="Genomic_DNA"/>
</dbReference>
<sequence length="137" mass="14250">MSIIVGFVPTPAGEAALAAGISEAKLRSQELVIVNSARQGALVDKSVAAEDVLAGAAQQAADAGVTARVIQPPYQHDLADEFLDVARQEDASLIVIGLRHRTQVGKFILGSHAQQILMQADRPVLAVKADGGNFQAG</sequence>
<evidence type="ECO:0000256" key="1">
    <source>
        <dbReference type="ARBA" id="ARBA00008791"/>
    </source>
</evidence>